<name>A0A918CQ49_AGRME</name>
<feature type="region of interest" description="Disordered" evidence="1">
    <location>
        <begin position="110"/>
        <end position="155"/>
    </location>
</feature>
<feature type="compositionally biased region" description="Polar residues" evidence="1">
    <location>
        <begin position="143"/>
        <end position="155"/>
    </location>
</feature>
<evidence type="ECO:0000313" key="2">
    <source>
        <dbReference type="EMBL" id="GGR34469.1"/>
    </source>
</evidence>
<reference evidence="2" key="1">
    <citation type="journal article" date="2014" name="Int. J. Syst. Evol. Microbiol.">
        <title>Complete genome sequence of Corynebacterium casei LMG S-19264T (=DSM 44701T), isolated from a smear-ripened cheese.</title>
        <authorList>
            <consortium name="US DOE Joint Genome Institute (JGI-PGF)"/>
            <person name="Walter F."/>
            <person name="Albersmeier A."/>
            <person name="Kalinowski J."/>
            <person name="Ruckert C."/>
        </authorList>
    </citation>
    <scope>NUCLEOTIDE SEQUENCE</scope>
    <source>
        <strain evidence="2">JCM 3346</strain>
    </source>
</reference>
<keyword evidence="3" id="KW-1185">Reference proteome</keyword>
<protein>
    <submittedName>
        <fullName evidence="2">Uncharacterized protein</fullName>
    </submittedName>
</protein>
<feature type="compositionally biased region" description="Basic and acidic residues" evidence="1">
    <location>
        <begin position="30"/>
        <end position="52"/>
    </location>
</feature>
<evidence type="ECO:0000256" key="1">
    <source>
        <dbReference type="SAM" id="MobiDB-lite"/>
    </source>
</evidence>
<organism evidence="2 3">
    <name type="scientific">Agromyces mediolanus</name>
    <name type="common">Corynebacterium mediolanum</name>
    <dbReference type="NCBI Taxonomy" id="41986"/>
    <lineage>
        <taxon>Bacteria</taxon>
        <taxon>Bacillati</taxon>
        <taxon>Actinomycetota</taxon>
        <taxon>Actinomycetes</taxon>
        <taxon>Micrococcales</taxon>
        <taxon>Microbacteriaceae</taxon>
        <taxon>Agromyces</taxon>
    </lineage>
</organism>
<evidence type="ECO:0000313" key="3">
    <source>
        <dbReference type="Proteomes" id="UP000610303"/>
    </source>
</evidence>
<gene>
    <name evidence="2" type="ORF">GCM10010196_30640</name>
</gene>
<feature type="region of interest" description="Disordered" evidence="1">
    <location>
        <begin position="1"/>
        <end position="72"/>
    </location>
</feature>
<reference evidence="2" key="2">
    <citation type="submission" date="2020-09" db="EMBL/GenBank/DDBJ databases">
        <authorList>
            <person name="Sun Q."/>
            <person name="Ohkuma M."/>
        </authorList>
    </citation>
    <scope>NUCLEOTIDE SEQUENCE</scope>
    <source>
        <strain evidence="2">JCM 3346</strain>
    </source>
</reference>
<dbReference type="Proteomes" id="UP000610303">
    <property type="component" value="Unassembled WGS sequence"/>
</dbReference>
<sequence length="155" mass="17349">MHRDDVAVQRVHDDRESGEDDQRDGVAAPDHGEEHRRDGEDEKGDERDRLVVEDLGGEYGAIDAEHGTDDIGGLVGEREQHIRLEHVVRPSPAGPDVVDHCERVPEHRPHVHCIGPESEQSERQPQDPPIEQATKTPALRSPELQSAQGEHQQTR</sequence>
<dbReference type="EMBL" id="BMRJ01000004">
    <property type="protein sequence ID" value="GGR34469.1"/>
    <property type="molecule type" value="Genomic_DNA"/>
</dbReference>
<feature type="compositionally biased region" description="Basic and acidic residues" evidence="1">
    <location>
        <begin position="1"/>
        <end position="15"/>
    </location>
</feature>
<proteinExistence type="predicted"/>
<comment type="caution">
    <text evidence="2">The sequence shown here is derived from an EMBL/GenBank/DDBJ whole genome shotgun (WGS) entry which is preliminary data.</text>
</comment>
<accession>A0A918CQ49</accession>
<dbReference type="AlphaFoldDB" id="A0A918CQ49"/>